<feature type="region of interest" description="Disordered" evidence="1">
    <location>
        <begin position="36"/>
        <end position="55"/>
    </location>
</feature>
<accession>W2HIA9</accession>
<sequence>MSNMFQDFREGMAMLQAVQDTIRIASKSFTYIPAHTQPSDSYELPETTQPSEVTHGATQYATQRTALSAPSASTMHE</sequence>
<evidence type="ECO:0000313" key="2">
    <source>
        <dbReference type="EMBL" id="ETK95007.1"/>
    </source>
</evidence>
<organism evidence="2">
    <name type="scientific">Phytophthora nicotianae</name>
    <name type="common">Potato buckeye rot agent</name>
    <name type="synonym">Phytophthora parasitica</name>
    <dbReference type="NCBI Taxonomy" id="4792"/>
    <lineage>
        <taxon>Eukaryota</taxon>
        <taxon>Sar</taxon>
        <taxon>Stramenopiles</taxon>
        <taxon>Oomycota</taxon>
        <taxon>Peronosporomycetes</taxon>
        <taxon>Peronosporales</taxon>
        <taxon>Peronosporaceae</taxon>
        <taxon>Phytophthora</taxon>
    </lineage>
</organism>
<reference evidence="2" key="1">
    <citation type="submission" date="2013-11" db="EMBL/GenBank/DDBJ databases">
        <title>The Genome Sequence of Phytophthora parasitica CJ02B3.</title>
        <authorList>
            <consortium name="The Broad Institute Genomics Platform"/>
            <person name="Russ C."/>
            <person name="Tyler B."/>
            <person name="Panabieres F."/>
            <person name="Shan W."/>
            <person name="Tripathy S."/>
            <person name="Grunwald N."/>
            <person name="Machado M."/>
            <person name="Johnson C.S."/>
            <person name="Arredondo F."/>
            <person name="Hong C."/>
            <person name="Coffey M."/>
            <person name="Young S.K."/>
            <person name="Zeng Q."/>
            <person name="Gargeya S."/>
            <person name="Fitzgerald M."/>
            <person name="Abouelleil A."/>
            <person name="Alvarado L."/>
            <person name="Chapman S.B."/>
            <person name="Gainer-Dewar J."/>
            <person name="Goldberg J."/>
            <person name="Griggs A."/>
            <person name="Gujja S."/>
            <person name="Hansen M."/>
            <person name="Howarth C."/>
            <person name="Imamovic A."/>
            <person name="Ireland A."/>
            <person name="Larimer J."/>
            <person name="McCowan C."/>
            <person name="Murphy C."/>
            <person name="Pearson M."/>
            <person name="Poon T.W."/>
            <person name="Priest M."/>
            <person name="Roberts A."/>
            <person name="Saif S."/>
            <person name="Shea T."/>
            <person name="Sykes S."/>
            <person name="Wortman J."/>
            <person name="Nusbaum C."/>
            <person name="Birren B."/>
        </authorList>
    </citation>
    <scope>NUCLEOTIDE SEQUENCE [LARGE SCALE GENOMIC DNA]</scope>
    <source>
        <strain evidence="2">CJ02B3</strain>
    </source>
</reference>
<feature type="non-terminal residue" evidence="2">
    <location>
        <position position="77"/>
    </location>
</feature>
<name>W2HIA9_PHYNI</name>
<dbReference type="EMBL" id="KI684450">
    <property type="protein sequence ID" value="ETK95007.1"/>
    <property type="molecule type" value="Genomic_DNA"/>
</dbReference>
<proteinExistence type="predicted"/>
<dbReference type="Proteomes" id="UP000054532">
    <property type="component" value="Unassembled WGS sequence"/>
</dbReference>
<protein>
    <submittedName>
        <fullName evidence="2">Uncharacterized protein</fullName>
    </submittedName>
</protein>
<evidence type="ECO:0000313" key="3">
    <source>
        <dbReference type="EMBL" id="ETM30550.1"/>
    </source>
</evidence>
<dbReference type="AlphaFoldDB" id="W2HIA9"/>
<gene>
    <name evidence="3" type="ORF">L914_21773</name>
    <name evidence="2" type="ORF">L915_02033</name>
</gene>
<evidence type="ECO:0000256" key="1">
    <source>
        <dbReference type="SAM" id="MobiDB-lite"/>
    </source>
</evidence>
<dbReference type="Proteomes" id="UP000053236">
    <property type="component" value="Unassembled WGS sequence"/>
</dbReference>
<dbReference type="EMBL" id="KI697010">
    <property type="protein sequence ID" value="ETM30550.1"/>
    <property type="molecule type" value="Genomic_DNA"/>
</dbReference>
<reference evidence="3" key="2">
    <citation type="submission" date="2013-11" db="EMBL/GenBank/DDBJ databases">
        <title>The Genome Sequence of Phytophthora parasitica IAC_01/95.</title>
        <authorList>
            <consortium name="The Broad Institute Genomics Platform"/>
            <person name="Russ C."/>
            <person name="Tyler B."/>
            <person name="Panabieres F."/>
            <person name="Shan W."/>
            <person name="Tripathy S."/>
            <person name="Grunwald N."/>
            <person name="Machado M."/>
            <person name="Johnson C.S."/>
            <person name="Arredondo F."/>
            <person name="Hong C."/>
            <person name="Coffey M."/>
            <person name="Young S.K."/>
            <person name="Zeng Q."/>
            <person name="Gargeya S."/>
            <person name="Fitzgerald M."/>
            <person name="Abouelleil A."/>
            <person name="Alvarado L."/>
            <person name="Chapman S.B."/>
            <person name="Gainer-Dewar J."/>
            <person name="Goldberg J."/>
            <person name="Griggs A."/>
            <person name="Gujja S."/>
            <person name="Hansen M."/>
            <person name="Howarth C."/>
            <person name="Imamovic A."/>
            <person name="Ireland A."/>
            <person name="Larimer J."/>
            <person name="McCowan C."/>
            <person name="Murphy C."/>
            <person name="Pearson M."/>
            <person name="Poon T.W."/>
            <person name="Priest M."/>
            <person name="Roberts A."/>
            <person name="Saif S."/>
            <person name="Shea T."/>
            <person name="Sykes S."/>
            <person name="Wortman J."/>
            <person name="Nusbaum C."/>
            <person name="Birren B."/>
        </authorList>
    </citation>
    <scope>NUCLEOTIDE SEQUENCE [LARGE SCALE GENOMIC DNA]</scope>
    <source>
        <strain evidence="3">IAC_01/95</strain>
    </source>
</reference>